<evidence type="ECO:0000313" key="3">
    <source>
        <dbReference type="Proteomes" id="UP001501326"/>
    </source>
</evidence>
<accession>A0ABP6H2V5</accession>
<organism evidence="2 3">
    <name type="scientific">Pedococcus aerophilus</name>
    <dbReference type="NCBI Taxonomy" id="436356"/>
    <lineage>
        <taxon>Bacteria</taxon>
        <taxon>Bacillati</taxon>
        <taxon>Actinomycetota</taxon>
        <taxon>Actinomycetes</taxon>
        <taxon>Micrococcales</taxon>
        <taxon>Intrasporangiaceae</taxon>
        <taxon>Pedococcus</taxon>
    </lineage>
</organism>
<keyword evidence="3" id="KW-1185">Reference proteome</keyword>
<gene>
    <name evidence="2" type="ORF">GCM10009867_19200</name>
</gene>
<feature type="transmembrane region" description="Helical" evidence="1">
    <location>
        <begin position="55"/>
        <end position="75"/>
    </location>
</feature>
<dbReference type="RefSeq" id="WP_344192546.1">
    <property type="nucleotide sequence ID" value="NZ_BAAARN010000001.1"/>
</dbReference>
<protein>
    <recommendedName>
        <fullName evidence="4">Alkaline shock response membrane anchor protein AmaP</fullName>
    </recommendedName>
</protein>
<feature type="transmembrane region" description="Helical" evidence="1">
    <location>
        <begin position="12"/>
        <end position="32"/>
    </location>
</feature>
<name>A0ABP6H2V5_9MICO</name>
<evidence type="ECO:0000256" key="1">
    <source>
        <dbReference type="SAM" id="Phobius"/>
    </source>
</evidence>
<evidence type="ECO:0008006" key="4">
    <source>
        <dbReference type="Google" id="ProtNLM"/>
    </source>
</evidence>
<proteinExistence type="predicted"/>
<keyword evidence="1" id="KW-1133">Transmembrane helix</keyword>
<sequence>MTRLAVTVDRLVALLVGLVLVVLGVCAVVWQLDLVAQFPSTVDAPWAQDLPDQAWWPWALGAAAILLVLVALRWFGAHAPSRKFATHPLPGSGPEGRLRIDLDALASAAADQLAEAPSVRSAKGSALGGKGSGALEVTATVDSRADLGHVRSAIADVGQQLDRATGGAVPARYRVKVARPERAARRLR</sequence>
<dbReference type="Proteomes" id="UP001501326">
    <property type="component" value="Unassembled WGS sequence"/>
</dbReference>
<reference evidence="3" key="1">
    <citation type="journal article" date="2019" name="Int. J. Syst. Evol. Microbiol.">
        <title>The Global Catalogue of Microorganisms (GCM) 10K type strain sequencing project: providing services to taxonomists for standard genome sequencing and annotation.</title>
        <authorList>
            <consortium name="The Broad Institute Genomics Platform"/>
            <consortium name="The Broad Institute Genome Sequencing Center for Infectious Disease"/>
            <person name="Wu L."/>
            <person name="Ma J."/>
        </authorList>
    </citation>
    <scope>NUCLEOTIDE SEQUENCE [LARGE SCALE GENOMIC DNA]</scope>
    <source>
        <strain evidence="3">JCM 16378</strain>
    </source>
</reference>
<keyword evidence="1" id="KW-0472">Membrane</keyword>
<dbReference type="EMBL" id="BAAARN010000001">
    <property type="protein sequence ID" value="GAA2735872.1"/>
    <property type="molecule type" value="Genomic_DNA"/>
</dbReference>
<keyword evidence="1" id="KW-0812">Transmembrane</keyword>
<evidence type="ECO:0000313" key="2">
    <source>
        <dbReference type="EMBL" id="GAA2735872.1"/>
    </source>
</evidence>
<comment type="caution">
    <text evidence="2">The sequence shown here is derived from an EMBL/GenBank/DDBJ whole genome shotgun (WGS) entry which is preliminary data.</text>
</comment>